<dbReference type="Proteomes" id="UP000584642">
    <property type="component" value="Unassembled WGS sequence"/>
</dbReference>
<reference evidence="5 6" key="1">
    <citation type="submission" date="2020-05" db="EMBL/GenBank/DDBJ databases">
        <title>Azospirillum oleiclasticum sp. nov, a nitrogen-fixing and heavy crude oil-emulsifying bacterium isolated from the crude oil of Yumen Oilfield.</title>
        <authorList>
            <person name="Wu D."/>
            <person name="Cai M."/>
            <person name="Zhang X."/>
        </authorList>
    </citation>
    <scope>NUCLEOTIDE SEQUENCE [LARGE SCALE GENOMIC DNA]</scope>
    <source>
        <strain evidence="5 6">ROY-1-1-2</strain>
    </source>
</reference>
<accession>A0ABX2T682</accession>
<name>A0ABX2T682_9PROT</name>
<gene>
    <name evidence="5" type="ORF">HND93_06375</name>
</gene>
<dbReference type="EMBL" id="JABFDB010000002">
    <property type="protein sequence ID" value="NYZ19330.1"/>
    <property type="molecule type" value="Genomic_DNA"/>
</dbReference>
<evidence type="ECO:0000313" key="6">
    <source>
        <dbReference type="Proteomes" id="UP000584642"/>
    </source>
</evidence>
<dbReference type="Pfam" id="PF12833">
    <property type="entry name" value="HTH_18"/>
    <property type="match status" value="1"/>
</dbReference>
<evidence type="ECO:0000256" key="1">
    <source>
        <dbReference type="ARBA" id="ARBA00023015"/>
    </source>
</evidence>
<sequence length="295" mass="32039">MPSSHRPGDEPRIDRPRIDRLSTLLERFRVKARVVAAGSVLLPMEPVIPDHGGQLHILRTGRTRVVGPRGDVFSLSSPGLLFFSRALPHRLEADSEDAVADLLSADIDLTVERSPLGLALPSVIVLPLEGESFSGLVTLLLEEAFQPRCGRQTILDRLCEVLVVKLLRHLIETGATQAGLLAGLAHPGLARPLTAMHGTPNAAWSLERLADEAGMSRTVFANTFRTVVGLTPGEYLTQWRLTLARELITEGKPLKLVAREVGYESASALSRAISRRFGAPARSLKERPARGRDGA</sequence>
<dbReference type="SUPFAM" id="SSF46689">
    <property type="entry name" value="Homeodomain-like"/>
    <property type="match status" value="1"/>
</dbReference>
<organism evidence="5 6">
    <name type="scientific">Azospirillum oleiclasticum</name>
    <dbReference type="NCBI Taxonomy" id="2735135"/>
    <lineage>
        <taxon>Bacteria</taxon>
        <taxon>Pseudomonadati</taxon>
        <taxon>Pseudomonadota</taxon>
        <taxon>Alphaproteobacteria</taxon>
        <taxon>Rhodospirillales</taxon>
        <taxon>Azospirillaceae</taxon>
        <taxon>Azospirillum</taxon>
    </lineage>
</organism>
<dbReference type="SMART" id="SM00342">
    <property type="entry name" value="HTH_ARAC"/>
    <property type="match status" value="1"/>
</dbReference>
<dbReference type="PROSITE" id="PS01124">
    <property type="entry name" value="HTH_ARAC_FAMILY_2"/>
    <property type="match status" value="1"/>
</dbReference>
<dbReference type="InterPro" id="IPR009057">
    <property type="entry name" value="Homeodomain-like_sf"/>
</dbReference>
<proteinExistence type="predicted"/>
<evidence type="ECO:0000256" key="2">
    <source>
        <dbReference type="ARBA" id="ARBA00023125"/>
    </source>
</evidence>
<keyword evidence="1" id="KW-0805">Transcription regulation</keyword>
<keyword evidence="3" id="KW-0804">Transcription</keyword>
<protein>
    <submittedName>
        <fullName evidence="5">AraC family transcriptional regulator</fullName>
    </submittedName>
</protein>
<evidence type="ECO:0000313" key="5">
    <source>
        <dbReference type="EMBL" id="NYZ19330.1"/>
    </source>
</evidence>
<dbReference type="InterPro" id="IPR018060">
    <property type="entry name" value="HTH_AraC"/>
</dbReference>
<keyword evidence="2" id="KW-0238">DNA-binding</keyword>
<dbReference type="RefSeq" id="WP_180281081.1">
    <property type="nucleotide sequence ID" value="NZ_JABFDB010000002.1"/>
</dbReference>
<keyword evidence="6" id="KW-1185">Reference proteome</keyword>
<comment type="caution">
    <text evidence="5">The sequence shown here is derived from an EMBL/GenBank/DDBJ whole genome shotgun (WGS) entry which is preliminary data.</text>
</comment>
<dbReference type="PANTHER" id="PTHR46796">
    <property type="entry name" value="HTH-TYPE TRANSCRIPTIONAL ACTIVATOR RHAS-RELATED"/>
    <property type="match status" value="1"/>
</dbReference>
<dbReference type="InterPro" id="IPR032783">
    <property type="entry name" value="AraC_lig"/>
</dbReference>
<evidence type="ECO:0000256" key="3">
    <source>
        <dbReference type="ARBA" id="ARBA00023163"/>
    </source>
</evidence>
<dbReference type="PANTHER" id="PTHR46796:SF7">
    <property type="entry name" value="ARAC FAMILY TRANSCRIPTIONAL REGULATOR"/>
    <property type="match status" value="1"/>
</dbReference>
<evidence type="ECO:0000259" key="4">
    <source>
        <dbReference type="PROSITE" id="PS01124"/>
    </source>
</evidence>
<feature type="domain" description="HTH araC/xylS-type" evidence="4">
    <location>
        <begin position="190"/>
        <end position="287"/>
    </location>
</feature>
<dbReference type="InterPro" id="IPR050204">
    <property type="entry name" value="AraC_XylS_family_regulators"/>
</dbReference>
<dbReference type="Pfam" id="PF12852">
    <property type="entry name" value="Cupin_6"/>
    <property type="match status" value="1"/>
</dbReference>
<dbReference type="Gene3D" id="1.10.10.60">
    <property type="entry name" value="Homeodomain-like"/>
    <property type="match status" value="1"/>
</dbReference>